<gene>
    <name evidence="1" type="ORF">FOPG_19781</name>
</gene>
<protein>
    <submittedName>
        <fullName evidence="1">Uncharacterized protein</fullName>
    </submittedName>
</protein>
<name>X0HRY9_FUSOX</name>
<reference evidence="1" key="2">
    <citation type="submission" date="2014-03" db="EMBL/GenBank/DDBJ databases">
        <title>The Genome Annotation of Fusarium oxysporum PHW808.</title>
        <authorList>
            <consortium name="The Broad Institute Genomics Platform"/>
            <person name="Ma L.-J."/>
            <person name="Corby-Kistler H."/>
            <person name="Broz K."/>
            <person name="Gale L.R."/>
            <person name="Jonkers W."/>
            <person name="O'Donnell K."/>
            <person name="Ploetz R."/>
            <person name="Steinberg C."/>
            <person name="Schwartz D.C."/>
            <person name="VanEtten H."/>
            <person name="Zhou S."/>
            <person name="Young S.K."/>
            <person name="Zeng Q."/>
            <person name="Gargeya S."/>
            <person name="Fitzgerald M."/>
            <person name="Abouelleil A."/>
            <person name="Alvarado L."/>
            <person name="Chapman S.B."/>
            <person name="Gainer-Dewar J."/>
            <person name="Goldberg J."/>
            <person name="Griggs A."/>
            <person name="Gujja S."/>
            <person name="Hansen M."/>
            <person name="Howarth C."/>
            <person name="Imamovic A."/>
            <person name="Ireland A."/>
            <person name="Larimer J."/>
            <person name="McCowan C."/>
            <person name="Murphy C."/>
            <person name="Pearson M."/>
            <person name="Poon T.W."/>
            <person name="Priest M."/>
            <person name="Roberts A."/>
            <person name="Saif S."/>
            <person name="Shea T."/>
            <person name="Sykes S."/>
            <person name="Wortman J."/>
            <person name="Nusbaum C."/>
            <person name="Birren B."/>
        </authorList>
    </citation>
    <scope>NUCLEOTIDE SEQUENCE</scope>
    <source>
        <strain evidence="1">54008</strain>
    </source>
</reference>
<dbReference type="Proteomes" id="UP000030676">
    <property type="component" value="Unassembled WGS sequence"/>
</dbReference>
<evidence type="ECO:0000313" key="1">
    <source>
        <dbReference type="EMBL" id="EXL63949.1"/>
    </source>
</evidence>
<organism evidence="1">
    <name type="scientific">Fusarium oxysporum f. sp. conglutinans race 2 54008</name>
    <dbReference type="NCBI Taxonomy" id="1089457"/>
    <lineage>
        <taxon>Eukaryota</taxon>
        <taxon>Fungi</taxon>
        <taxon>Dikarya</taxon>
        <taxon>Ascomycota</taxon>
        <taxon>Pezizomycotina</taxon>
        <taxon>Sordariomycetes</taxon>
        <taxon>Hypocreomycetidae</taxon>
        <taxon>Hypocreales</taxon>
        <taxon>Nectriaceae</taxon>
        <taxon>Fusarium</taxon>
        <taxon>Fusarium oxysporum species complex</taxon>
    </lineage>
</organism>
<proteinExistence type="predicted"/>
<dbReference type="EMBL" id="KK034533">
    <property type="protein sequence ID" value="EXL63949.1"/>
    <property type="molecule type" value="Genomic_DNA"/>
</dbReference>
<reference evidence="1" key="1">
    <citation type="submission" date="2011-11" db="EMBL/GenBank/DDBJ databases">
        <title>The Genome Sequence of Fusarium oxysporum PHW808.</title>
        <authorList>
            <consortium name="The Broad Institute Genome Sequencing Platform"/>
            <person name="Ma L.-J."/>
            <person name="Gale L.R."/>
            <person name="Schwartz D.C."/>
            <person name="Zhou S."/>
            <person name="Corby-Kistler H."/>
            <person name="Young S.K."/>
            <person name="Zeng Q."/>
            <person name="Gargeya S."/>
            <person name="Fitzgerald M."/>
            <person name="Haas B."/>
            <person name="Abouelleil A."/>
            <person name="Alvarado L."/>
            <person name="Arachchi H.M."/>
            <person name="Berlin A."/>
            <person name="Brown A."/>
            <person name="Chapman S.B."/>
            <person name="Chen Z."/>
            <person name="Dunbar C."/>
            <person name="Freedman E."/>
            <person name="Gearin G."/>
            <person name="Goldberg J."/>
            <person name="Griggs A."/>
            <person name="Gujja S."/>
            <person name="Heiman D."/>
            <person name="Howarth C."/>
            <person name="Larson L."/>
            <person name="Lui A."/>
            <person name="MacDonald P.J.P."/>
            <person name="Montmayeur A."/>
            <person name="Murphy C."/>
            <person name="Neiman D."/>
            <person name="Pearson M."/>
            <person name="Priest M."/>
            <person name="Roberts A."/>
            <person name="Saif S."/>
            <person name="Shea T."/>
            <person name="Shenoy N."/>
            <person name="Sisk P."/>
            <person name="Stolte C."/>
            <person name="Sykes S."/>
            <person name="Wortman J."/>
            <person name="Nusbaum C."/>
            <person name="Birren B."/>
        </authorList>
    </citation>
    <scope>NUCLEOTIDE SEQUENCE [LARGE SCALE GENOMIC DNA]</scope>
    <source>
        <strain evidence="1">54008</strain>
    </source>
</reference>
<sequence length="35" mass="3846">MCLFTNFSYPVCTSVVTGGMWGQAYTERKDSPGLV</sequence>
<accession>X0HRY9</accession>
<dbReference type="HOGENOM" id="CLU_3368564_0_0_1"/>
<dbReference type="AlphaFoldDB" id="X0HRY9"/>